<dbReference type="Pfam" id="PF13566">
    <property type="entry name" value="DUF4130"/>
    <property type="match status" value="1"/>
</dbReference>
<evidence type="ECO:0000313" key="6">
    <source>
        <dbReference type="Proteomes" id="UP000756530"/>
    </source>
</evidence>
<keyword evidence="1" id="KW-0227">DNA damage</keyword>
<dbReference type="InterPro" id="IPR051536">
    <property type="entry name" value="UDG_Type-4/5"/>
</dbReference>
<dbReference type="InterPro" id="IPR023875">
    <property type="entry name" value="DNA_repair_put"/>
</dbReference>
<dbReference type="SMART" id="SM00986">
    <property type="entry name" value="UDG"/>
    <property type="match status" value="1"/>
</dbReference>
<dbReference type="Proteomes" id="UP000756530">
    <property type="component" value="Unassembled WGS sequence"/>
</dbReference>
<accession>A0ABS6SYS4</accession>
<dbReference type="PANTHER" id="PTHR33693">
    <property type="entry name" value="TYPE-5 URACIL-DNA GLYCOSYLASE"/>
    <property type="match status" value="1"/>
</dbReference>
<dbReference type="Pfam" id="PF03167">
    <property type="entry name" value="UDG"/>
    <property type="match status" value="1"/>
</dbReference>
<dbReference type="InterPro" id="IPR025404">
    <property type="entry name" value="DUF4130"/>
</dbReference>
<name>A0ABS6SYS4_9RHOB</name>
<dbReference type="NCBIfam" id="TIGR00758">
    <property type="entry name" value="UDG_fam4"/>
    <property type="match status" value="1"/>
</dbReference>
<keyword evidence="2" id="KW-0378">Hydrolase</keyword>
<dbReference type="SMART" id="SM00987">
    <property type="entry name" value="UreE_C"/>
    <property type="match status" value="1"/>
</dbReference>
<evidence type="ECO:0000313" key="5">
    <source>
        <dbReference type="EMBL" id="MBV7378129.1"/>
    </source>
</evidence>
<dbReference type="CDD" id="cd10030">
    <property type="entry name" value="UDG-F4_TTUDGA_SPO1dp_like"/>
    <property type="match status" value="1"/>
</dbReference>
<dbReference type="NCBIfam" id="TIGR03914">
    <property type="entry name" value="UDG_fam_dom"/>
    <property type="match status" value="1"/>
</dbReference>
<proteinExistence type="predicted"/>
<organism evidence="5 6">
    <name type="scientific">Maritimibacter dapengensis</name>
    <dbReference type="NCBI Taxonomy" id="2836868"/>
    <lineage>
        <taxon>Bacteria</taxon>
        <taxon>Pseudomonadati</taxon>
        <taxon>Pseudomonadota</taxon>
        <taxon>Alphaproteobacteria</taxon>
        <taxon>Rhodobacterales</taxon>
        <taxon>Roseobacteraceae</taxon>
        <taxon>Maritimibacter</taxon>
    </lineage>
</organism>
<dbReference type="InterPro" id="IPR005273">
    <property type="entry name" value="Ura-DNA_glyco_family4"/>
</dbReference>
<dbReference type="EMBL" id="JAHUZE010000001">
    <property type="protein sequence ID" value="MBV7378129.1"/>
    <property type="molecule type" value="Genomic_DNA"/>
</dbReference>
<evidence type="ECO:0000256" key="2">
    <source>
        <dbReference type="ARBA" id="ARBA00022801"/>
    </source>
</evidence>
<dbReference type="RefSeq" id="WP_218390980.1">
    <property type="nucleotide sequence ID" value="NZ_JAHUZE010000001.1"/>
</dbReference>
<dbReference type="InterPro" id="IPR005122">
    <property type="entry name" value="Uracil-DNA_glycosylase-like"/>
</dbReference>
<sequence length="467" mass="52472">MQRVDLPRIGTFAAWRDAARAHAAHGTPPEHLLWVREGDTSADLFATPAPPPEGGEITVPKRFVSLAKLAGHHADPERFALLYRLLTRLAAAPRLLDDRGDPLVDRLNRMAKEVGRDRHKMHAFLRFREVESTGRRHFAAWFEPSHPILEIATPFFADRFGDMNWSIFTPDMSAHFDGARVRFDDPVPRPDIGDDATEDLWRTYFRSIFNPARLKTKAMQAEMPKKYWANMPEAQDIPGLIARAETRAREMAEAAPSLPPLRASRIAVPPRPETADQFAAALSTCTRCDLCRHATQAVPGEGPADARLMLVGEQPGDQEDLAGRPFVGPAGKLLDRHLVEAAIDRDRVYLTNAVKHFKFRPQNKRRIHQTPNRTEVEHCRWWLDLERERVQPDLIVALGKTAALALTGNGDALLKRRGQFEATPDGTPVLITVHPSYLLRLPDPRLKAEEARAFTDDLAKARDHLAA</sequence>
<feature type="domain" description="Uracil-DNA glycosylase-like" evidence="4">
    <location>
        <begin position="299"/>
        <end position="459"/>
    </location>
</feature>
<evidence type="ECO:0000256" key="1">
    <source>
        <dbReference type="ARBA" id="ARBA00022763"/>
    </source>
</evidence>
<dbReference type="PANTHER" id="PTHR33693:SF9">
    <property type="entry name" value="TYPE-4 URACIL-DNA GLYCOSYLASE"/>
    <property type="match status" value="1"/>
</dbReference>
<evidence type="ECO:0000256" key="3">
    <source>
        <dbReference type="ARBA" id="ARBA00023204"/>
    </source>
</evidence>
<comment type="caution">
    <text evidence="5">The sequence shown here is derived from an EMBL/GenBank/DDBJ whole genome shotgun (WGS) entry which is preliminary data.</text>
</comment>
<reference evidence="5 6" key="1">
    <citation type="submission" date="2021-05" db="EMBL/GenBank/DDBJ databases">
        <title>Culturable bacteria isolated from Daya Bay.</title>
        <authorList>
            <person name="Zheng W."/>
            <person name="Yu S."/>
            <person name="Huang Y."/>
        </authorList>
    </citation>
    <scope>NUCLEOTIDE SEQUENCE [LARGE SCALE GENOMIC DNA]</scope>
    <source>
        <strain evidence="5 6">DP4N28-5</strain>
    </source>
</reference>
<dbReference type="NCBIfam" id="TIGR03915">
    <property type="entry name" value="SAM_7_link_chp"/>
    <property type="match status" value="1"/>
</dbReference>
<keyword evidence="3" id="KW-0234">DNA repair</keyword>
<protein>
    <submittedName>
        <fullName evidence="5">UdgX family uracil-DNA binding protein</fullName>
    </submittedName>
</protein>
<keyword evidence="6" id="KW-1185">Reference proteome</keyword>
<evidence type="ECO:0000259" key="4">
    <source>
        <dbReference type="SMART" id="SM00986"/>
    </source>
</evidence>
<gene>
    <name evidence="5" type="ORF">KJP28_04275</name>
</gene>